<dbReference type="InterPro" id="IPR011004">
    <property type="entry name" value="Trimer_LpxA-like_sf"/>
</dbReference>
<reference evidence="2" key="1">
    <citation type="submission" date="2017-02" db="EMBL/GenBank/DDBJ databases">
        <authorList>
            <person name="Regsiter A."/>
            <person name="William W."/>
        </authorList>
    </citation>
    <scope>NUCLEOTIDE SEQUENCE</scope>
    <source>
        <strain evidence="2">BdmA 4</strain>
    </source>
</reference>
<evidence type="ECO:0000259" key="1">
    <source>
        <dbReference type="Pfam" id="PF16314"/>
    </source>
</evidence>
<gene>
    <name evidence="2" type="ORF">SPIRO4BDMA_50428</name>
</gene>
<protein>
    <recommendedName>
        <fullName evidence="1">DUF4954 domain-containing protein</fullName>
    </recommendedName>
</protein>
<dbReference type="Pfam" id="PF16314">
    <property type="entry name" value="DUF4954"/>
    <property type="match status" value="1"/>
</dbReference>
<feature type="domain" description="DUF4954" evidence="1">
    <location>
        <begin position="47"/>
        <end position="489"/>
    </location>
</feature>
<dbReference type="AlphaFoldDB" id="A0A3P3XSN5"/>
<sequence>MTNDIRILQETRVGKGFIPLQYLGPGENEYRIRDEQLRSLGKEPGAFRPLSTHELEVLVRNNNTCSDWSLFLVKDPFCPELLRNNLFFGLIRISRLEHVTLEHHDISMETGIFNSQIIACDIGDNCVISDCAYLSHYIIDDHCILINNAEIQVSNHSKFGNGIVMESEDESVRITLDVMNENGGRWIYPFDGMLSGDAWLWAKFRDRTVLMAQFARLTDTKFDRRLGRYGVIGRNSVLKHNRIIKDSYIGESAYIKGSNKLKNLTINSSADAPTQIGEGVELVNGILGYGCRVFYGCKAVRFVMCDNSALKYGARLIHSVLGENSTVSCCEILNNLIFPAHEQHHNTSFLIASLIKGQSNLAAGATIGSNHNSRAPDGEIEAGRGFWPGLCTSVKHSSRFASFCLLSKSDYKHELDIKFPFCLVDSDETQGKLILVPGWWWHSNTYALMRNEKKFEERDRRIDRSIQFIYSPFAPDTMSEIFEGLAILERATGDAAMEALVDDETNRSLLGDRVFELMDEIRASAEKSPERRSLSKRSPEVTRKLGVHILANAKDALPFEVRVSGFENSARPEVVIKPCKSWNSYREILLWFAVQTLLPVFENLKRNAEEPVDLFEKAQALYQSENGAALELQWENLGGFLVRHSKLENLLAHIETGDIQSWDDLHDEYRKLSSEYEQDVRAFAWGILGYLSLDPESASAINRGISHSDEAESARSWPDLTKDALVAQLADARRITSEITKRVYATRAKDWSNPFRKTMFRNEAEQIAVYGRIEDNDAIQVVRREMESTQQAIDRVLAWLSVE</sequence>
<name>A0A3P3XSN5_9SPIR</name>
<evidence type="ECO:0000313" key="2">
    <source>
        <dbReference type="EMBL" id="SLM18913.1"/>
    </source>
</evidence>
<accession>A0A3P3XSN5</accession>
<dbReference type="Gene3D" id="2.160.10.10">
    <property type="entry name" value="Hexapeptide repeat proteins"/>
    <property type="match status" value="1"/>
</dbReference>
<dbReference type="InterPro" id="IPR032533">
    <property type="entry name" value="DUF4954"/>
</dbReference>
<dbReference type="EMBL" id="FWDO01000005">
    <property type="protein sequence ID" value="SLM18913.1"/>
    <property type="molecule type" value="Genomic_DNA"/>
</dbReference>
<organism evidence="2">
    <name type="scientific">uncultured spirochete</name>
    <dbReference type="NCBI Taxonomy" id="156406"/>
    <lineage>
        <taxon>Bacteria</taxon>
        <taxon>Pseudomonadati</taxon>
        <taxon>Spirochaetota</taxon>
        <taxon>Spirochaetia</taxon>
        <taxon>Spirochaetales</taxon>
        <taxon>environmental samples</taxon>
    </lineage>
</organism>
<dbReference type="SUPFAM" id="SSF51161">
    <property type="entry name" value="Trimeric LpxA-like enzymes"/>
    <property type="match status" value="1"/>
</dbReference>
<proteinExistence type="predicted"/>